<feature type="transmembrane region" description="Helical" evidence="1">
    <location>
        <begin position="39"/>
        <end position="63"/>
    </location>
</feature>
<sequence>MQRWLQHGSDVNNLGPLYDCSRFNLTKSQWLSVGNREPILGWGSLIYGILIEIIYVPCLFAITKPEFIKHSCYKIMLFIGLNDMVAITVNSIITGYGLIIGTVYCVDPNFQYISGAVGLATWCSACLACLILVFNRVCALWRPSVVEDLFGGHKAYIVMLIPFFYCFWFIFFTPPIMFNSPMKGWFLYPFFENAQKFFTVDQWKNLHVIQDMTPYANFGMIANNLFVVFASVIMYLVFCLILMIKFYSKTSKKMTFAQKSIFYQSAMISAANLYTALIYTYMQFYPQMVAPWMIFIGHAGCMFSHGILL</sequence>
<feature type="transmembrane region" description="Helical" evidence="1">
    <location>
        <begin position="260"/>
        <end position="282"/>
    </location>
</feature>
<organism evidence="2 3">
    <name type="scientific">Mesorhabditis belari</name>
    <dbReference type="NCBI Taxonomy" id="2138241"/>
    <lineage>
        <taxon>Eukaryota</taxon>
        <taxon>Metazoa</taxon>
        <taxon>Ecdysozoa</taxon>
        <taxon>Nematoda</taxon>
        <taxon>Chromadorea</taxon>
        <taxon>Rhabditida</taxon>
        <taxon>Rhabditina</taxon>
        <taxon>Rhabditomorpha</taxon>
        <taxon>Rhabditoidea</taxon>
        <taxon>Rhabditidae</taxon>
        <taxon>Mesorhabditinae</taxon>
        <taxon>Mesorhabditis</taxon>
    </lineage>
</organism>
<protein>
    <submittedName>
        <fullName evidence="3">Serpentine Receptor, class T</fullName>
    </submittedName>
</protein>
<name>A0AAF3EVR8_9BILA</name>
<evidence type="ECO:0000256" key="1">
    <source>
        <dbReference type="SAM" id="Phobius"/>
    </source>
</evidence>
<dbReference type="Pfam" id="PF10321">
    <property type="entry name" value="7TM_GPCR_Srt"/>
    <property type="match status" value="1"/>
</dbReference>
<evidence type="ECO:0000313" key="2">
    <source>
        <dbReference type="Proteomes" id="UP000887575"/>
    </source>
</evidence>
<feature type="transmembrane region" description="Helical" evidence="1">
    <location>
        <begin position="112"/>
        <end position="134"/>
    </location>
</feature>
<dbReference type="PANTHER" id="PTHR23021">
    <property type="entry name" value="SERPENTINE RECEPTOR, CLASS T"/>
    <property type="match status" value="1"/>
</dbReference>
<feature type="transmembrane region" description="Helical" evidence="1">
    <location>
        <begin position="155"/>
        <end position="178"/>
    </location>
</feature>
<proteinExistence type="predicted"/>
<dbReference type="Proteomes" id="UP000887575">
    <property type="component" value="Unassembled WGS sequence"/>
</dbReference>
<keyword evidence="1" id="KW-0812">Transmembrane</keyword>
<keyword evidence="2" id="KW-1185">Reference proteome</keyword>
<dbReference type="SUPFAM" id="SSF81321">
    <property type="entry name" value="Family A G protein-coupled receptor-like"/>
    <property type="match status" value="1"/>
</dbReference>
<dbReference type="AlphaFoldDB" id="A0AAF3EVR8"/>
<dbReference type="InterPro" id="IPR019425">
    <property type="entry name" value="7TM_GPCR_serpentine_rcpt_Srt"/>
</dbReference>
<reference evidence="3" key="1">
    <citation type="submission" date="2024-02" db="UniProtKB">
        <authorList>
            <consortium name="WormBaseParasite"/>
        </authorList>
    </citation>
    <scope>IDENTIFICATION</scope>
</reference>
<accession>A0AAF3EVR8</accession>
<feature type="transmembrane region" description="Helical" evidence="1">
    <location>
        <begin position="225"/>
        <end position="248"/>
    </location>
</feature>
<dbReference type="WBParaSite" id="MBELARI_LOCUS18275">
    <property type="protein sequence ID" value="MBELARI_LOCUS18275"/>
    <property type="gene ID" value="MBELARI_LOCUS18275"/>
</dbReference>
<dbReference type="PANTHER" id="PTHR23021:SF11">
    <property type="entry name" value="SERPENTINE RECEPTOR, CLASS T"/>
    <property type="match status" value="1"/>
</dbReference>
<keyword evidence="1" id="KW-0472">Membrane</keyword>
<feature type="transmembrane region" description="Helical" evidence="1">
    <location>
        <begin position="288"/>
        <end position="308"/>
    </location>
</feature>
<keyword evidence="1" id="KW-1133">Transmembrane helix</keyword>
<evidence type="ECO:0000313" key="3">
    <source>
        <dbReference type="WBParaSite" id="MBELARI_LOCUS18275"/>
    </source>
</evidence>
<feature type="transmembrane region" description="Helical" evidence="1">
    <location>
        <begin position="75"/>
        <end position="100"/>
    </location>
</feature>